<evidence type="ECO:0000313" key="4">
    <source>
        <dbReference type="Proteomes" id="UP000696280"/>
    </source>
</evidence>
<feature type="region of interest" description="Disordered" evidence="1">
    <location>
        <begin position="396"/>
        <end position="461"/>
    </location>
</feature>
<protein>
    <recommendedName>
        <fullName evidence="2">RNase H type-1 domain-containing protein</fullName>
    </recommendedName>
</protein>
<dbReference type="Pfam" id="PF00075">
    <property type="entry name" value="RNase_H"/>
    <property type="match status" value="1"/>
</dbReference>
<dbReference type="InterPro" id="IPR036397">
    <property type="entry name" value="RNaseH_sf"/>
</dbReference>
<dbReference type="Gene3D" id="3.30.420.10">
    <property type="entry name" value="Ribonuclease H-like superfamily/Ribonuclease H"/>
    <property type="match status" value="1"/>
</dbReference>
<accession>A0A9N9L5L2</accession>
<feature type="compositionally biased region" description="Basic and acidic residues" evidence="1">
    <location>
        <begin position="450"/>
        <end position="461"/>
    </location>
</feature>
<feature type="compositionally biased region" description="Polar residues" evidence="1">
    <location>
        <begin position="60"/>
        <end position="72"/>
    </location>
</feature>
<dbReference type="OrthoDB" id="245563at2759"/>
<evidence type="ECO:0000313" key="3">
    <source>
        <dbReference type="EMBL" id="CAG8958981.1"/>
    </source>
</evidence>
<dbReference type="AlphaFoldDB" id="A0A9N9L5L2"/>
<name>A0A9N9L5L2_9HELO</name>
<feature type="compositionally biased region" description="Basic and acidic residues" evidence="1">
    <location>
        <begin position="428"/>
        <end position="442"/>
    </location>
</feature>
<dbReference type="GO" id="GO:0003676">
    <property type="term" value="F:nucleic acid binding"/>
    <property type="evidence" value="ECO:0007669"/>
    <property type="project" value="InterPro"/>
</dbReference>
<organism evidence="3 4">
    <name type="scientific">Hymenoscyphus fraxineus</name>
    <dbReference type="NCBI Taxonomy" id="746836"/>
    <lineage>
        <taxon>Eukaryota</taxon>
        <taxon>Fungi</taxon>
        <taxon>Dikarya</taxon>
        <taxon>Ascomycota</taxon>
        <taxon>Pezizomycotina</taxon>
        <taxon>Leotiomycetes</taxon>
        <taxon>Helotiales</taxon>
        <taxon>Helotiaceae</taxon>
        <taxon>Hymenoscyphus</taxon>
    </lineage>
</organism>
<keyword evidence="4" id="KW-1185">Reference proteome</keyword>
<feature type="compositionally biased region" description="Basic and acidic residues" evidence="1">
    <location>
        <begin position="74"/>
        <end position="91"/>
    </location>
</feature>
<dbReference type="GO" id="GO:0004523">
    <property type="term" value="F:RNA-DNA hybrid ribonuclease activity"/>
    <property type="evidence" value="ECO:0007669"/>
    <property type="project" value="InterPro"/>
</dbReference>
<dbReference type="InterPro" id="IPR002156">
    <property type="entry name" value="RNaseH_domain"/>
</dbReference>
<feature type="region of interest" description="Disordered" evidence="1">
    <location>
        <begin position="55"/>
        <end position="91"/>
    </location>
</feature>
<dbReference type="PROSITE" id="PS50879">
    <property type="entry name" value="RNASE_H_1"/>
    <property type="match status" value="1"/>
</dbReference>
<feature type="domain" description="RNase H type-1" evidence="2">
    <location>
        <begin position="42"/>
        <end position="232"/>
    </location>
</feature>
<dbReference type="Proteomes" id="UP000696280">
    <property type="component" value="Unassembled WGS sequence"/>
</dbReference>
<gene>
    <name evidence="3" type="ORF">HYFRA_00012139</name>
</gene>
<evidence type="ECO:0000259" key="2">
    <source>
        <dbReference type="PROSITE" id="PS50879"/>
    </source>
</evidence>
<comment type="caution">
    <text evidence="3">The sequence shown here is derived from an EMBL/GenBank/DDBJ whole genome shotgun (WGS) entry which is preliminary data.</text>
</comment>
<sequence length="461" mass="51830">MTEISYVDRKFGESPDKKWVTKHSPEFALTTLAEACTDNDASECPLLICVDGKCKDSETPETAEQPENTEQPENAEKSDVAEKSENAEKPEKVEAVASYGIFFAPNSPYNDCSLLPPDEEQTSKSAELFAVLSAIYGILDEDQCPNSLPITSVVIQTESSYVFDALTTHIWTWQEHDYKDSEGVRVENYILITKIHHNISEAQAQHGITIKLRLVPTEQNEDAARLANIALEKQEHYFFGGSDYSQADVDWDYWKEYMADYIAGNAINRVVGRLSFPLPLERENKWLDSVISWYIRFNILLGEEPSYQIDTEALAMRLGSSWRQQVAVEKEKIKVEIGTFSELAVTLKPFLNCKEGVGCEAHEDCGEAFDDWLDCQRELVHLGSIYKLMRDEENLNAEPEQVDPAKVSEPEQVDTAKVPEPEQVDSAKVIKPEQVDSAKASEPEQVDSAKVSESDVVKQAD</sequence>
<dbReference type="SUPFAM" id="SSF53098">
    <property type="entry name" value="Ribonuclease H-like"/>
    <property type="match status" value="1"/>
</dbReference>
<reference evidence="3" key="1">
    <citation type="submission" date="2021-07" db="EMBL/GenBank/DDBJ databases">
        <authorList>
            <person name="Durling M."/>
        </authorList>
    </citation>
    <scope>NUCLEOTIDE SEQUENCE</scope>
</reference>
<dbReference type="InterPro" id="IPR012337">
    <property type="entry name" value="RNaseH-like_sf"/>
</dbReference>
<proteinExistence type="predicted"/>
<dbReference type="EMBL" id="CAJVRL010000087">
    <property type="protein sequence ID" value="CAG8958981.1"/>
    <property type="molecule type" value="Genomic_DNA"/>
</dbReference>
<evidence type="ECO:0000256" key="1">
    <source>
        <dbReference type="SAM" id="MobiDB-lite"/>
    </source>
</evidence>